<dbReference type="Proteomes" id="UP000217431">
    <property type="component" value="Chromosome I"/>
</dbReference>
<dbReference type="RefSeq" id="WP_025815923.1">
    <property type="nucleotide sequence ID" value="NZ_AP014597.1"/>
</dbReference>
<organism evidence="3 4">
    <name type="scientific">Prevotella intermedia</name>
    <dbReference type="NCBI Taxonomy" id="28131"/>
    <lineage>
        <taxon>Bacteria</taxon>
        <taxon>Pseudomonadati</taxon>
        <taxon>Bacteroidota</taxon>
        <taxon>Bacteroidia</taxon>
        <taxon>Bacteroidales</taxon>
        <taxon>Prevotellaceae</taxon>
        <taxon>Prevotella</taxon>
    </lineage>
</organism>
<dbReference type="InterPro" id="IPR010982">
    <property type="entry name" value="Lambda_DNA-bd_dom_sf"/>
</dbReference>
<dbReference type="PROSITE" id="PS50943">
    <property type="entry name" value="HTH_CROC1"/>
    <property type="match status" value="1"/>
</dbReference>
<proteinExistence type="predicted"/>
<dbReference type="EMBL" id="AP014597">
    <property type="protein sequence ID" value="BAU17534.1"/>
    <property type="molecule type" value="Genomic_DNA"/>
</dbReference>
<reference evidence="3 4" key="1">
    <citation type="journal article" date="2016" name="DNA Res.">
        <title>The complete genome sequencing of Prevotella intermedia strain OMA14 and a subsequent fine-scale, intra-species genomic comparison reveal an unusual amplification of conjugative and mobile transposons and identify a novel Prevotella-lineage-specific repeat.</title>
        <authorList>
            <person name="Naito M."/>
            <person name="Ogura Y."/>
            <person name="Itoh T."/>
            <person name="Shoji M."/>
            <person name="Okamoto M."/>
            <person name="Hayashi T."/>
            <person name="Nakayama K."/>
        </authorList>
    </citation>
    <scope>NUCLEOTIDE SEQUENCE [LARGE SCALE GENOMIC DNA]</scope>
    <source>
        <strain evidence="3 4">OMA14</strain>
    </source>
</reference>
<dbReference type="SUPFAM" id="SSF47413">
    <property type="entry name" value="lambda repressor-like DNA-binding domains"/>
    <property type="match status" value="1"/>
</dbReference>
<name>A0A0S3UJL7_PREIN</name>
<dbReference type="CDD" id="cd00093">
    <property type="entry name" value="HTH_XRE"/>
    <property type="match status" value="1"/>
</dbReference>
<protein>
    <recommendedName>
        <fullName evidence="2">HTH cro/C1-type domain-containing protein</fullName>
    </recommendedName>
</protein>
<sequence>MVTKADINMRFVKAIESLLQDKGLTKTGVAQSLGIKPAKFSEILNFRMNVGTETIALLCDLYSFNPTWILLGEGSMLTAGNIKGRSKSAIAVPKLPDFPLDSNGVCEMFLTLMQDKDLRANELAEEIGQLKAQVRQLTIEKERLAANAQSSSTANVG</sequence>
<dbReference type="GO" id="GO:0003677">
    <property type="term" value="F:DNA binding"/>
    <property type="evidence" value="ECO:0007669"/>
    <property type="project" value="InterPro"/>
</dbReference>
<dbReference type="InterPro" id="IPR001387">
    <property type="entry name" value="Cro/C1-type_HTH"/>
</dbReference>
<feature type="coiled-coil region" evidence="1">
    <location>
        <begin position="113"/>
        <end position="147"/>
    </location>
</feature>
<dbReference type="Gene3D" id="1.10.260.40">
    <property type="entry name" value="lambda repressor-like DNA-binding domains"/>
    <property type="match status" value="1"/>
</dbReference>
<gene>
    <name evidence="3" type="ORF">PIOMA14_I_1026</name>
</gene>
<evidence type="ECO:0000259" key="2">
    <source>
        <dbReference type="PROSITE" id="PS50943"/>
    </source>
</evidence>
<feature type="domain" description="HTH cro/C1-type" evidence="2">
    <location>
        <begin position="15"/>
        <end position="69"/>
    </location>
</feature>
<dbReference type="Pfam" id="PF13443">
    <property type="entry name" value="HTH_26"/>
    <property type="match status" value="1"/>
</dbReference>
<evidence type="ECO:0000256" key="1">
    <source>
        <dbReference type="SAM" id="Coils"/>
    </source>
</evidence>
<evidence type="ECO:0000313" key="3">
    <source>
        <dbReference type="EMBL" id="BAU17534.1"/>
    </source>
</evidence>
<dbReference type="AlphaFoldDB" id="A0A0S3UJL7"/>
<accession>A0A0S3UJL7</accession>
<keyword evidence="1" id="KW-0175">Coiled coil</keyword>
<evidence type="ECO:0000313" key="4">
    <source>
        <dbReference type="Proteomes" id="UP000217431"/>
    </source>
</evidence>